<organism evidence="3 4">
    <name type="scientific">Portibacter lacus</name>
    <dbReference type="NCBI Taxonomy" id="1099794"/>
    <lineage>
        <taxon>Bacteria</taxon>
        <taxon>Pseudomonadati</taxon>
        <taxon>Bacteroidota</taxon>
        <taxon>Saprospiria</taxon>
        <taxon>Saprospirales</taxon>
        <taxon>Haliscomenobacteraceae</taxon>
        <taxon>Portibacter</taxon>
    </lineage>
</organism>
<comment type="caution">
    <text evidence="3">The sequence shown here is derived from an EMBL/GenBank/DDBJ whole genome shotgun (WGS) entry which is preliminary data.</text>
</comment>
<dbReference type="InterPro" id="IPR030392">
    <property type="entry name" value="S74_ICA"/>
</dbReference>
<keyword evidence="4" id="KW-1185">Reference proteome</keyword>
<gene>
    <name evidence="3" type="ORF">GCM10007940_44730</name>
</gene>
<protein>
    <recommendedName>
        <fullName evidence="2">Peptidase S74 domain-containing protein</fullName>
    </recommendedName>
</protein>
<accession>A0AA37WGG3</accession>
<keyword evidence="1" id="KW-0175">Coiled coil</keyword>
<reference evidence="3" key="1">
    <citation type="journal article" date="2014" name="Int. J. Syst. Evol. Microbiol.">
        <title>Complete genome sequence of Corynebacterium casei LMG S-19264T (=DSM 44701T), isolated from a smear-ripened cheese.</title>
        <authorList>
            <consortium name="US DOE Joint Genome Institute (JGI-PGF)"/>
            <person name="Walter F."/>
            <person name="Albersmeier A."/>
            <person name="Kalinowski J."/>
            <person name="Ruckert C."/>
        </authorList>
    </citation>
    <scope>NUCLEOTIDE SEQUENCE</scope>
    <source>
        <strain evidence="3">NBRC 108769</strain>
    </source>
</reference>
<evidence type="ECO:0000259" key="2">
    <source>
        <dbReference type="PROSITE" id="PS51688"/>
    </source>
</evidence>
<name>A0AA37WGG3_9BACT</name>
<dbReference type="InterPro" id="IPR036388">
    <property type="entry name" value="WH-like_DNA-bd_sf"/>
</dbReference>
<dbReference type="Pfam" id="PF13884">
    <property type="entry name" value="Peptidase_S74"/>
    <property type="match status" value="1"/>
</dbReference>
<dbReference type="InterPro" id="IPR011049">
    <property type="entry name" value="Serralysin-like_metalloprot_C"/>
</dbReference>
<feature type="domain" description="Peptidase S74" evidence="2">
    <location>
        <begin position="555"/>
        <end position="648"/>
    </location>
</feature>
<dbReference type="PROSITE" id="PS51688">
    <property type="entry name" value="ICA"/>
    <property type="match status" value="1"/>
</dbReference>
<reference evidence="3" key="2">
    <citation type="submission" date="2023-01" db="EMBL/GenBank/DDBJ databases">
        <title>Draft genome sequence of Portibacter lacus strain NBRC 108769.</title>
        <authorList>
            <person name="Sun Q."/>
            <person name="Mori K."/>
        </authorList>
    </citation>
    <scope>NUCLEOTIDE SEQUENCE</scope>
    <source>
        <strain evidence="3">NBRC 108769</strain>
    </source>
</reference>
<dbReference type="SUPFAM" id="SSF101967">
    <property type="entry name" value="Adhesin YadA, collagen-binding domain"/>
    <property type="match status" value="1"/>
</dbReference>
<dbReference type="EMBL" id="BSOH01000037">
    <property type="protein sequence ID" value="GLR19857.1"/>
    <property type="molecule type" value="Genomic_DNA"/>
</dbReference>
<evidence type="ECO:0000256" key="1">
    <source>
        <dbReference type="SAM" id="Coils"/>
    </source>
</evidence>
<dbReference type="Gene3D" id="1.10.10.10">
    <property type="entry name" value="Winged helix-like DNA-binding domain superfamily/Winged helix DNA-binding domain"/>
    <property type="match status" value="1"/>
</dbReference>
<sequence length="675" mass="71945">MGDNHRLPLVCIKKIIIMRSFRLFIIILLLSLAGQVYSQNVGIGTSTPEPSAILEIKSTDKGLLIPRLETSAVNNPAEGLMIFQPSTSNFMYFNGSAWEAVGGKVVDADGDTRIEAVENGFRDTIRIFVDGDEELNISRNFNGDLNVEPLFNSPGNTFYGWRAGRTNFGTNNTVFGNNALAKNTSGSLNTSIGARALGNNTSGEQNVAIGFESLNTNTEGSNNVVIGLQSLIFNDLGSHNTAIGWCSGFNNFGSNNIFIGSESGKNEAGSNKLYIENSDGDKDNALIYGEFDNKYLQINGRQEVKLIDGDENSAIKGIVEFTSESNAHDIPAILGENISIDEKGTGVQGRGGKVGVRGEVSGNGGSVYSGTIGHSNGVNQGINSGIYGFAANGATNIGVYGKTLFTSGENWAGYFFGKAYIDDSLKVNGIGHFKNELEVAGLSTFEDDILVNGLVTIGGAPSTLFPLTVKTNGGGGADNVLKIYDSSGGETWHLRLQNGGNIGYTETGVADNVFVLEKGGNIGIGISDPAHPLHLGTTLANGAHCTAAGVWTNGSDRRLKKQIQEISYGLNEIMKLRPVAYKMKSNDEDQIGFIAQEVREILPELISGKEGDIEEGETLGMGYGQLTSVIVKAMQEQQNIIENLKSELANQSSELELLKAGMAELKAAIEKKNQD</sequence>
<dbReference type="Proteomes" id="UP001156666">
    <property type="component" value="Unassembled WGS sequence"/>
</dbReference>
<feature type="coiled-coil region" evidence="1">
    <location>
        <begin position="631"/>
        <end position="675"/>
    </location>
</feature>
<evidence type="ECO:0000313" key="4">
    <source>
        <dbReference type="Proteomes" id="UP001156666"/>
    </source>
</evidence>
<proteinExistence type="predicted"/>
<evidence type="ECO:0000313" key="3">
    <source>
        <dbReference type="EMBL" id="GLR19857.1"/>
    </source>
</evidence>
<dbReference type="AlphaFoldDB" id="A0AA37WGG3"/>